<dbReference type="RefSeq" id="WP_008406640.1">
    <property type="nucleotide sequence ID" value="NZ_JAFBEY010000005.1"/>
</dbReference>
<proteinExistence type="predicted"/>
<keyword evidence="2" id="KW-1185">Reference proteome</keyword>
<evidence type="ECO:0000313" key="2">
    <source>
        <dbReference type="Proteomes" id="UP000196594"/>
    </source>
</evidence>
<protein>
    <submittedName>
        <fullName evidence="1">Transcriptional regulator</fullName>
    </submittedName>
</protein>
<dbReference type="PROSITE" id="PS52050">
    <property type="entry name" value="WYL"/>
    <property type="match status" value="1"/>
</dbReference>
<reference evidence="1 2" key="1">
    <citation type="journal article" date="2017" name="Int. J. Syst. Evol. Microbiol.">
        <title>Solibacillus kalamii sp. nov., isolated from a high-efficiency particulate arrestance filter system used in the International Space Station.</title>
        <authorList>
            <person name="Checinska Sielaff A."/>
            <person name="Kumar R.M."/>
            <person name="Pal D."/>
            <person name="Mayilraj S."/>
            <person name="Venkateswaran K."/>
        </authorList>
    </citation>
    <scope>NUCLEOTIDE SEQUENCE [LARGE SCALE GENOMIC DNA]</scope>
    <source>
        <strain evidence="1 2">ISSFR-015</strain>
    </source>
</reference>
<gene>
    <name evidence="1" type="ORF">CBM15_11535</name>
</gene>
<dbReference type="EMBL" id="NHNT01000007">
    <property type="protein sequence ID" value="OUZ38735.1"/>
    <property type="molecule type" value="Genomic_DNA"/>
</dbReference>
<comment type="caution">
    <text evidence="1">The sequence shown here is derived from an EMBL/GenBank/DDBJ whole genome shotgun (WGS) entry which is preliminary data.</text>
</comment>
<accession>A0ABX3ZGE9</accession>
<name>A0ABX3ZGE9_9BACL</name>
<organism evidence="1 2">
    <name type="scientific">Solibacillus kalamii</name>
    <dbReference type="NCBI Taxonomy" id="1748298"/>
    <lineage>
        <taxon>Bacteria</taxon>
        <taxon>Bacillati</taxon>
        <taxon>Bacillota</taxon>
        <taxon>Bacilli</taxon>
        <taxon>Bacillales</taxon>
        <taxon>Caryophanaceae</taxon>
        <taxon>Solibacillus</taxon>
    </lineage>
</organism>
<sequence length="74" mass="8770">MKDQLTKAMRQHQILDIMYMAKDRKITKRRIKLIKISGDYAQAYCFTRHAKRNFIIDNILAVHPVNKKIRGLEA</sequence>
<dbReference type="Proteomes" id="UP000196594">
    <property type="component" value="Unassembled WGS sequence"/>
</dbReference>
<evidence type="ECO:0000313" key="1">
    <source>
        <dbReference type="EMBL" id="OUZ38735.1"/>
    </source>
</evidence>